<dbReference type="GO" id="GO:0031177">
    <property type="term" value="F:phosphopantetheine binding"/>
    <property type="evidence" value="ECO:0007669"/>
    <property type="project" value="TreeGrafter"/>
</dbReference>
<evidence type="ECO:0000313" key="2">
    <source>
        <dbReference type="EMBL" id="CAF4423635.1"/>
    </source>
</evidence>
<dbReference type="InterPro" id="IPR000873">
    <property type="entry name" value="AMP-dep_synth/lig_dom"/>
</dbReference>
<dbReference type="GO" id="GO:0043041">
    <property type="term" value="P:amino acid activation for nonribosomal peptide biosynthetic process"/>
    <property type="evidence" value="ECO:0007669"/>
    <property type="project" value="TreeGrafter"/>
</dbReference>
<evidence type="ECO:0000313" key="3">
    <source>
        <dbReference type="Proteomes" id="UP000663881"/>
    </source>
</evidence>
<dbReference type="Pfam" id="PF00501">
    <property type="entry name" value="AMP-binding"/>
    <property type="match status" value="1"/>
</dbReference>
<sequence>MVIGIMAIEMAGGIYCPLSPRDPRHRLQTLTQQTQSRLVLVHHLTTTKLDHSIVSLNTDSVLNVSNMDSDMNYNCLSTVKVKGKEIAYIIFTSGSTGTPNAVQVR</sequence>
<dbReference type="PANTHER" id="PTHR45527:SF1">
    <property type="entry name" value="FATTY ACID SYNTHASE"/>
    <property type="match status" value="1"/>
</dbReference>
<dbReference type="Proteomes" id="UP000663881">
    <property type="component" value="Unassembled WGS sequence"/>
</dbReference>
<proteinExistence type="predicted"/>
<reference evidence="2" key="1">
    <citation type="submission" date="2021-02" db="EMBL/GenBank/DDBJ databases">
        <authorList>
            <person name="Nowell W R."/>
        </authorList>
    </citation>
    <scope>NUCLEOTIDE SEQUENCE</scope>
</reference>
<comment type="caution">
    <text evidence="2">The sequence shown here is derived from an EMBL/GenBank/DDBJ whole genome shotgun (WGS) entry which is preliminary data.</text>
</comment>
<protein>
    <recommendedName>
        <fullName evidence="1">AMP-dependent synthetase/ligase domain-containing protein</fullName>
    </recommendedName>
</protein>
<feature type="non-terminal residue" evidence="2">
    <location>
        <position position="1"/>
    </location>
</feature>
<gene>
    <name evidence="2" type="ORF">OKA104_LOCUS52670</name>
</gene>
<dbReference type="GO" id="GO:0005737">
    <property type="term" value="C:cytoplasm"/>
    <property type="evidence" value="ECO:0007669"/>
    <property type="project" value="TreeGrafter"/>
</dbReference>
<dbReference type="PANTHER" id="PTHR45527">
    <property type="entry name" value="NONRIBOSOMAL PEPTIDE SYNTHETASE"/>
    <property type="match status" value="1"/>
</dbReference>
<dbReference type="EMBL" id="CAJOAY010031111">
    <property type="protein sequence ID" value="CAF4423635.1"/>
    <property type="molecule type" value="Genomic_DNA"/>
</dbReference>
<dbReference type="GO" id="GO:0044550">
    <property type="term" value="P:secondary metabolite biosynthetic process"/>
    <property type="evidence" value="ECO:0007669"/>
    <property type="project" value="TreeGrafter"/>
</dbReference>
<dbReference type="AlphaFoldDB" id="A0A820QLX9"/>
<organism evidence="2 3">
    <name type="scientific">Adineta steineri</name>
    <dbReference type="NCBI Taxonomy" id="433720"/>
    <lineage>
        <taxon>Eukaryota</taxon>
        <taxon>Metazoa</taxon>
        <taxon>Spiralia</taxon>
        <taxon>Gnathifera</taxon>
        <taxon>Rotifera</taxon>
        <taxon>Eurotatoria</taxon>
        <taxon>Bdelloidea</taxon>
        <taxon>Adinetida</taxon>
        <taxon>Adinetidae</taxon>
        <taxon>Adineta</taxon>
    </lineage>
</organism>
<dbReference type="Gene3D" id="3.40.50.980">
    <property type="match status" value="1"/>
</dbReference>
<feature type="domain" description="AMP-dependent synthetase/ligase" evidence="1">
    <location>
        <begin position="1"/>
        <end position="104"/>
    </location>
</feature>
<accession>A0A820QLX9</accession>
<dbReference type="SUPFAM" id="SSF56801">
    <property type="entry name" value="Acetyl-CoA synthetase-like"/>
    <property type="match status" value="1"/>
</dbReference>
<name>A0A820QLX9_9BILA</name>
<evidence type="ECO:0000259" key="1">
    <source>
        <dbReference type="Pfam" id="PF00501"/>
    </source>
</evidence>